<geneLocation type="plasmid" evidence="4">
    <name>pNDAS01</name>
</geneLocation>
<dbReference type="PANTHER" id="PTHR34107">
    <property type="entry name" value="SLL0198 PROTEIN-RELATED"/>
    <property type="match status" value="1"/>
</dbReference>
<dbReference type="Gene3D" id="3.90.1570.10">
    <property type="entry name" value="tt1808, chain A"/>
    <property type="match status" value="1"/>
</dbReference>
<name>D7B8F2_NOCDD</name>
<dbReference type="InterPro" id="IPR008538">
    <property type="entry name" value="Uma2"/>
</dbReference>
<dbReference type="eggNOG" id="COG4636">
    <property type="taxonomic scope" value="Bacteria"/>
</dbReference>
<dbReference type="InterPro" id="IPR012296">
    <property type="entry name" value="Nuclease_put_TT1808"/>
</dbReference>
<dbReference type="GeneID" id="91487990"/>
<dbReference type="HOGENOM" id="CLU_076312_4_0_11"/>
<sequence length="214" mass="24240">MKTRRHDVGHDYQDPEAPERRLTVDDLEKTPDDGRRYELVDGRLDVSPAPKPLHTRVSYRLGFHLGTVAPDALEIGEGPGIDLNAERTHHRIPDLAVFDCELPSQGYFDVPPLLAVEIVSPESVLRDNHTKRHEYAAFGIPSYWVINPLPDKVGIVELRLENGQYQEITQVHGEDVFETDSPFPLRLVPHWLVAEGAWRKHIGGEPEEAQAVQR</sequence>
<reference evidence="3 4" key="1">
    <citation type="journal article" date="2010" name="Stand. Genomic Sci.">
        <title>Complete genome sequence of Nocardiopsis dassonvillei type strain (IMRU 509).</title>
        <authorList>
            <person name="Sun H."/>
            <person name="Lapidus A."/>
            <person name="Nolan M."/>
            <person name="Lucas S."/>
            <person name="Del Rio T.G."/>
            <person name="Tice H."/>
            <person name="Cheng J.F."/>
            <person name="Tapia R."/>
            <person name="Han C."/>
            <person name="Goodwin L."/>
            <person name="Pitluck S."/>
            <person name="Pagani I."/>
            <person name="Ivanova N."/>
            <person name="Mavromatis K."/>
            <person name="Mikhailova N."/>
            <person name="Pati A."/>
            <person name="Chen A."/>
            <person name="Palaniappan K."/>
            <person name="Land M."/>
            <person name="Hauser L."/>
            <person name="Chang Y.J."/>
            <person name="Jeffries C.D."/>
            <person name="Djao O.D."/>
            <person name="Rohde M."/>
            <person name="Sikorski J."/>
            <person name="Goker M."/>
            <person name="Woyke T."/>
            <person name="Bristow J."/>
            <person name="Eisen J.A."/>
            <person name="Markowitz V."/>
            <person name="Hugenholtz P."/>
            <person name="Kyrpides N.C."/>
            <person name="Klenk H.P."/>
        </authorList>
    </citation>
    <scope>NUCLEOTIDE SEQUENCE [LARGE SCALE GENOMIC DNA]</scope>
    <source>
        <strain evidence="4">ATCC 23218 / DSM 43111 / CIP 107115 / JCM 7437 / KCTC 9190 / NBRC 14626 / NCTC 10488 / NRRL B-5397 / IMRU 509</strain>
        <plasmid evidence="4">Chromosome 2</plasmid>
    </source>
</reference>
<dbReference type="EMBL" id="CP002041">
    <property type="protein sequence ID" value="ADH70460.1"/>
    <property type="molecule type" value="Genomic_DNA"/>
</dbReference>
<dbReference type="SUPFAM" id="SSF52980">
    <property type="entry name" value="Restriction endonuclease-like"/>
    <property type="match status" value="1"/>
</dbReference>
<dbReference type="InterPro" id="IPR011335">
    <property type="entry name" value="Restrct_endonuc-II-like"/>
</dbReference>
<protein>
    <recommendedName>
        <fullName evidence="2">Putative restriction endonuclease domain-containing protein</fullName>
    </recommendedName>
</protein>
<dbReference type="CDD" id="cd06260">
    <property type="entry name" value="DUF820-like"/>
    <property type="match status" value="1"/>
</dbReference>
<dbReference type="KEGG" id="nda:Ndas_5079"/>
<dbReference type="STRING" id="446468.Ndas_5079"/>
<feature type="domain" description="Putative restriction endonuclease" evidence="2">
    <location>
        <begin position="25"/>
        <end position="184"/>
    </location>
</feature>
<dbReference type="RefSeq" id="WP_013156067.1">
    <property type="nucleotide sequence ID" value="NC_014211.1"/>
</dbReference>
<evidence type="ECO:0000256" key="1">
    <source>
        <dbReference type="SAM" id="MobiDB-lite"/>
    </source>
</evidence>
<evidence type="ECO:0000313" key="4">
    <source>
        <dbReference type="Proteomes" id="UP000002219"/>
    </source>
</evidence>
<keyword evidence="4" id="KW-1185">Reference proteome</keyword>
<dbReference type="AlphaFoldDB" id="D7B8F2"/>
<evidence type="ECO:0000259" key="2">
    <source>
        <dbReference type="Pfam" id="PF05685"/>
    </source>
</evidence>
<dbReference type="OrthoDB" id="9799703at2"/>
<feature type="region of interest" description="Disordered" evidence="1">
    <location>
        <begin position="1"/>
        <end position="34"/>
    </location>
</feature>
<dbReference type="Proteomes" id="UP000002219">
    <property type="component" value="Chromosome 2"/>
</dbReference>
<organism evidence="3 4">
    <name type="scientific">Nocardiopsis dassonvillei (strain ATCC 23218 / DSM 43111 / CIP 107115 / JCM 7437 / KCTC 9190 / NBRC 14626 / NCTC 10488 / NRRL B-5397 / IMRU 509)</name>
    <name type="common">Actinomadura dassonvillei</name>
    <dbReference type="NCBI Taxonomy" id="446468"/>
    <lineage>
        <taxon>Bacteria</taxon>
        <taxon>Bacillati</taxon>
        <taxon>Actinomycetota</taxon>
        <taxon>Actinomycetes</taxon>
        <taxon>Streptosporangiales</taxon>
        <taxon>Nocardiopsidaceae</taxon>
        <taxon>Nocardiopsis</taxon>
    </lineage>
</organism>
<gene>
    <name evidence="3" type="ordered locus">Ndas_5079</name>
</gene>
<dbReference type="Pfam" id="PF05685">
    <property type="entry name" value="Uma2"/>
    <property type="match status" value="1"/>
</dbReference>
<dbReference type="PANTHER" id="PTHR34107:SF2">
    <property type="entry name" value="SLL0888 PROTEIN"/>
    <property type="match status" value="1"/>
</dbReference>
<evidence type="ECO:0000313" key="3">
    <source>
        <dbReference type="EMBL" id="ADH70460.1"/>
    </source>
</evidence>
<accession>D7B8F2</accession>
<proteinExistence type="predicted"/>